<dbReference type="SFLD" id="SFLDG00002">
    <property type="entry name" value="C1.7:_P-type_atpase_like"/>
    <property type="match status" value="1"/>
</dbReference>
<dbReference type="GO" id="GO:0005388">
    <property type="term" value="F:P-type calcium transporter activity"/>
    <property type="evidence" value="ECO:0007669"/>
    <property type="project" value="UniProtKB-EC"/>
</dbReference>
<comment type="caution">
    <text evidence="15">The sequence shown here is derived from an EMBL/GenBank/DDBJ whole genome shotgun (WGS) entry which is preliminary data.</text>
</comment>
<dbReference type="GO" id="GO:0005524">
    <property type="term" value="F:ATP binding"/>
    <property type="evidence" value="ECO:0007669"/>
    <property type="project" value="UniProtKB-KW"/>
</dbReference>
<dbReference type="Pfam" id="PF00689">
    <property type="entry name" value="Cation_ATPase_C"/>
    <property type="match status" value="1"/>
</dbReference>
<dbReference type="PROSITE" id="PS00154">
    <property type="entry name" value="ATPASE_E1_E2"/>
    <property type="match status" value="1"/>
</dbReference>
<dbReference type="Proteomes" id="UP001175000">
    <property type="component" value="Unassembled WGS sequence"/>
</dbReference>
<dbReference type="Pfam" id="PF00122">
    <property type="entry name" value="E1-E2_ATPase"/>
    <property type="match status" value="1"/>
</dbReference>
<organism evidence="15 16">
    <name type="scientific">Immersiella caudata</name>
    <dbReference type="NCBI Taxonomy" id="314043"/>
    <lineage>
        <taxon>Eukaryota</taxon>
        <taxon>Fungi</taxon>
        <taxon>Dikarya</taxon>
        <taxon>Ascomycota</taxon>
        <taxon>Pezizomycotina</taxon>
        <taxon>Sordariomycetes</taxon>
        <taxon>Sordariomycetidae</taxon>
        <taxon>Sordariales</taxon>
        <taxon>Lasiosphaeriaceae</taxon>
        <taxon>Immersiella</taxon>
    </lineage>
</organism>
<proteinExistence type="inferred from homology"/>
<feature type="domain" description="Cation-transporting P-type ATPase N-terminal" evidence="14">
    <location>
        <begin position="81"/>
        <end position="155"/>
    </location>
</feature>
<dbReference type="NCBIfam" id="TIGR01494">
    <property type="entry name" value="ATPase_P-type"/>
    <property type="match status" value="2"/>
</dbReference>
<keyword evidence="5" id="KW-0106">Calcium</keyword>
<dbReference type="SFLD" id="SFLDS00003">
    <property type="entry name" value="Haloacid_Dehalogenase"/>
    <property type="match status" value="1"/>
</dbReference>
<dbReference type="PRINTS" id="PR00119">
    <property type="entry name" value="CATATPASE"/>
</dbReference>
<evidence type="ECO:0000256" key="8">
    <source>
        <dbReference type="ARBA" id="ARBA00022967"/>
    </source>
</evidence>
<dbReference type="FunFam" id="3.40.50.1000:FF:000028">
    <property type="entry name" value="Calcium-transporting P-type ATPase, putative"/>
    <property type="match status" value="1"/>
</dbReference>
<feature type="region of interest" description="Disordered" evidence="13">
    <location>
        <begin position="198"/>
        <end position="233"/>
    </location>
</feature>
<keyword evidence="6" id="KW-0067">ATP-binding</keyword>
<dbReference type="InterPro" id="IPR018303">
    <property type="entry name" value="ATPase_P-typ_P_site"/>
</dbReference>
<keyword evidence="3" id="KW-0812">Transmembrane</keyword>
<dbReference type="Gene3D" id="1.20.1110.10">
    <property type="entry name" value="Calcium-transporting ATPase, transmembrane domain"/>
    <property type="match status" value="2"/>
</dbReference>
<evidence type="ECO:0000256" key="12">
    <source>
        <dbReference type="ARBA" id="ARBA00038148"/>
    </source>
</evidence>
<keyword evidence="16" id="KW-1185">Reference proteome</keyword>
<dbReference type="GO" id="GO:0000139">
    <property type="term" value="C:Golgi membrane"/>
    <property type="evidence" value="ECO:0007669"/>
    <property type="project" value="UniProtKB-SubCell"/>
</dbReference>
<feature type="compositionally biased region" description="Polar residues" evidence="13">
    <location>
        <begin position="207"/>
        <end position="230"/>
    </location>
</feature>
<keyword evidence="11" id="KW-0472">Membrane</keyword>
<dbReference type="SUPFAM" id="SSF81660">
    <property type="entry name" value="Metal cation-transporting ATPase, ATP-binding domain N"/>
    <property type="match status" value="1"/>
</dbReference>
<dbReference type="Gene3D" id="2.70.150.10">
    <property type="entry name" value="Calcium-transporting ATPase, cytoplasmic transduction domain A"/>
    <property type="match status" value="1"/>
</dbReference>
<dbReference type="InterPro" id="IPR059000">
    <property type="entry name" value="ATPase_P-type_domA"/>
</dbReference>
<evidence type="ECO:0000256" key="13">
    <source>
        <dbReference type="SAM" id="MobiDB-lite"/>
    </source>
</evidence>
<evidence type="ECO:0000259" key="14">
    <source>
        <dbReference type="SMART" id="SM00831"/>
    </source>
</evidence>
<dbReference type="SFLD" id="SFLDF00027">
    <property type="entry name" value="p-type_atpase"/>
    <property type="match status" value="1"/>
</dbReference>
<dbReference type="InterPro" id="IPR006068">
    <property type="entry name" value="ATPase_P-typ_cation-transptr_C"/>
</dbReference>
<dbReference type="SMART" id="SM00831">
    <property type="entry name" value="Cation_ATPase_N"/>
    <property type="match status" value="1"/>
</dbReference>
<evidence type="ECO:0000256" key="6">
    <source>
        <dbReference type="ARBA" id="ARBA00022840"/>
    </source>
</evidence>
<dbReference type="AlphaFoldDB" id="A0AA39XDT8"/>
<comment type="subcellular location">
    <subcellularLocation>
        <location evidence="1">Golgi apparatus membrane</location>
        <topology evidence="1">Multi-pass membrane protein</topology>
    </subcellularLocation>
</comment>
<evidence type="ECO:0000256" key="11">
    <source>
        <dbReference type="ARBA" id="ARBA00023136"/>
    </source>
</evidence>
<dbReference type="GO" id="GO:0016887">
    <property type="term" value="F:ATP hydrolysis activity"/>
    <property type="evidence" value="ECO:0007669"/>
    <property type="project" value="InterPro"/>
</dbReference>
<accession>A0AA39XDT8</accession>
<dbReference type="Gene3D" id="3.40.1110.10">
    <property type="entry name" value="Calcium-transporting ATPase, cytoplasmic domain N"/>
    <property type="match status" value="1"/>
</dbReference>
<dbReference type="InterPro" id="IPR044492">
    <property type="entry name" value="P_typ_ATPase_HD_dom"/>
</dbReference>
<evidence type="ECO:0000256" key="4">
    <source>
        <dbReference type="ARBA" id="ARBA00022741"/>
    </source>
</evidence>
<evidence type="ECO:0000256" key="9">
    <source>
        <dbReference type="ARBA" id="ARBA00022989"/>
    </source>
</evidence>
<dbReference type="SUPFAM" id="SSF81653">
    <property type="entry name" value="Calcium ATPase, transduction domain A"/>
    <property type="match status" value="1"/>
</dbReference>
<keyword evidence="9" id="KW-1133">Transmembrane helix</keyword>
<dbReference type="SUPFAM" id="SSF56784">
    <property type="entry name" value="HAD-like"/>
    <property type="match status" value="1"/>
</dbReference>
<keyword evidence="7" id="KW-0460">Magnesium</keyword>
<name>A0AA39XDT8_9PEZI</name>
<dbReference type="SUPFAM" id="SSF81665">
    <property type="entry name" value="Calcium ATPase, transmembrane domain M"/>
    <property type="match status" value="1"/>
</dbReference>
<evidence type="ECO:0000256" key="5">
    <source>
        <dbReference type="ARBA" id="ARBA00022837"/>
    </source>
</evidence>
<dbReference type="FunFam" id="3.40.1110.10:FF:000040">
    <property type="entry name" value="Calcium-transporting ATPase 1"/>
    <property type="match status" value="1"/>
</dbReference>
<dbReference type="InterPro" id="IPR023299">
    <property type="entry name" value="ATPase_P-typ_cyto_dom_N"/>
</dbReference>
<dbReference type="EMBL" id="JAULSU010000001">
    <property type="protein sequence ID" value="KAK0632133.1"/>
    <property type="molecule type" value="Genomic_DNA"/>
</dbReference>
<dbReference type="InterPro" id="IPR023214">
    <property type="entry name" value="HAD_sf"/>
</dbReference>
<gene>
    <name evidence="15" type="ORF">B0T14DRAFT_22097</name>
</gene>
<keyword evidence="4" id="KW-0547">Nucleotide-binding</keyword>
<evidence type="ECO:0000256" key="7">
    <source>
        <dbReference type="ARBA" id="ARBA00022842"/>
    </source>
</evidence>
<feature type="region of interest" description="Disordered" evidence="13">
    <location>
        <begin position="1"/>
        <end position="54"/>
    </location>
</feature>
<dbReference type="EC" id="7.2.2.10" evidence="2"/>
<evidence type="ECO:0000256" key="2">
    <source>
        <dbReference type="ARBA" id="ARBA00012790"/>
    </source>
</evidence>
<dbReference type="InterPro" id="IPR036412">
    <property type="entry name" value="HAD-like_sf"/>
</dbReference>
<keyword evidence="8" id="KW-1278">Translocase</keyword>
<protein>
    <recommendedName>
        <fullName evidence="2">P-type Ca(2+) transporter</fullName>
        <ecNumber evidence="2">7.2.2.10</ecNumber>
    </recommendedName>
</protein>
<dbReference type="InterPro" id="IPR001757">
    <property type="entry name" value="P_typ_ATPase"/>
</dbReference>
<evidence type="ECO:0000256" key="10">
    <source>
        <dbReference type="ARBA" id="ARBA00023034"/>
    </source>
</evidence>
<feature type="compositionally biased region" description="Basic and acidic residues" evidence="13">
    <location>
        <begin position="1"/>
        <end position="10"/>
    </location>
</feature>
<dbReference type="PANTHER" id="PTHR42861">
    <property type="entry name" value="CALCIUM-TRANSPORTING ATPASE"/>
    <property type="match status" value="1"/>
</dbReference>
<dbReference type="InterPro" id="IPR004014">
    <property type="entry name" value="ATPase_P-typ_cation-transptr_N"/>
</dbReference>
<dbReference type="InterPro" id="IPR008250">
    <property type="entry name" value="ATPase_P-typ_transduc_dom_A_sf"/>
</dbReference>
<feature type="compositionally biased region" description="Basic and acidic residues" evidence="13">
    <location>
        <begin position="19"/>
        <end position="35"/>
    </location>
</feature>
<sequence>MDRFTRRDGDGTLPMFGPGHRDDKSTPRISDESSRSKSPRNHHQRTTSAQSRVRTNLVDAEFGCHELPLADCLPAQSVADRYSYQTPAEVAANLRTSLAHGLTPAEAVSRLRDVGPNEIPHEEPEPLWLRFIKQFQEPLILLLLASAGASILVGNMDDAVSIAVAVTIVVSVGFVQEYRSEKSIEALNHLVPNHAHLVRKPEKKIQSSKSPNWPANGDDTSSQDMDSGSATPDEEILEATSSKVMAAQLVPGDLVLFTTGDRIPADIRVTKALDLTIDASNLTGENEPVRITADARAQRSLTPSVTGGSNLQLPSPYFAPPGHASGGERGDSATNIAYMGTLVKSGHGQGIVFATGGNTQFGTIATSVSGTESPRSPLQLSMDELGTQLSKMSFVVIGLISLVGWLQGKGLLEIFTISVSLAVAAIPEGLPIIVTVTLALGVHRMARHNAIVRRMPKVETLGSVNVVCTDKTGTLTMNHMTAAKMWFFGADAALDVDSDDEATETKPDPATLRIVRIGNIANNARLARHYTENGAAARAVLSSTQGRDNTSTYTRWVGQPTDVAMLDLLDRFKEHDIRDSIGHRATETPFSSERKWMGVTIGTEGSKHDKEFAYAKGAIDKVLDMCDSYITKDGREVVLDSNRRIEALKAADAMASQGLRVLAFASGAVSKSARSRIRGDGSESPTPQSIEDIYKGLTFAGLVGMSDPPRPGVGRSIRKLMRGRVKVIMITGDAETTALAIGKQLGMAIAAPSDHSAGQVSVRPVLRGDEIDALSEEDLAQAMEHTTIFARTNPDHKMKIIRALQSRGDIVAMTGDGVNDAPALKKADIGIAMGLHGTDVAKEAADMILTDDDFSTILHAIEEGKGIFNNIQNFLTFQLSTSAAGLSLVLLCTCLGFKSPLNAMQILWINIIMDGPPAQSLGVEAVDKDVMNRPPRKRNDAVLTKPLVTRVLQSAFIIMAGTMLVYRHEMMEDGEVTRRDTTMTFTCFVLFDMFNALTCRSESKSVLRGEVGLFTNTLFNWAVSLSLVGQLLVIYFPWLQEVFQTEALSLRDLLSLVVMCSSVFLADEFRKWWKYGRRRIGSNYSQAV</sequence>
<dbReference type="Pfam" id="PF00690">
    <property type="entry name" value="Cation_ATPase_N"/>
    <property type="match status" value="1"/>
</dbReference>
<evidence type="ECO:0000313" key="16">
    <source>
        <dbReference type="Proteomes" id="UP001175000"/>
    </source>
</evidence>
<evidence type="ECO:0000313" key="15">
    <source>
        <dbReference type="EMBL" id="KAK0632133.1"/>
    </source>
</evidence>
<dbReference type="Pfam" id="PF13246">
    <property type="entry name" value="Cation_ATPase"/>
    <property type="match status" value="1"/>
</dbReference>
<keyword evidence="10" id="KW-0333">Golgi apparatus</keyword>
<dbReference type="PRINTS" id="PR00121">
    <property type="entry name" value="NAKATPASE"/>
</dbReference>
<reference evidence="15" key="1">
    <citation type="submission" date="2023-06" db="EMBL/GenBank/DDBJ databases">
        <title>Genome-scale phylogeny and comparative genomics of the fungal order Sordariales.</title>
        <authorList>
            <consortium name="Lawrence Berkeley National Laboratory"/>
            <person name="Hensen N."/>
            <person name="Bonometti L."/>
            <person name="Westerberg I."/>
            <person name="Brannstrom I.O."/>
            <person name="Guillou S."/>
            <person name="Cros-Aarteil S."/>
            <person name="Calhoun S."/>
            <person name="Haridas S."/>
            <person name="Kuo A."/>
            <person name="Mondo S."/>
            <person name="Pangilinan J."/>
            <person name="Riley R."/>
            <person name="Labutti K."/>
            <person name="Andreopoulos B."/>
            <person name="Lipzen A."/>
            <person name="Chen C."/>
            <person name="Yanf M."/>
            <person name="Daum C."/>
            <person name="Ng V."/>
            <person name="Clum A."/>
            <person name="Steindorff A."/>
            <person name="Ohm R."/>
            <person name="Martin F."/>
            <person name="Silar P."/>
            <person name="Natvig D."/>
            <person name="Lalanne C."/>
            <person name="Gautier V."/>
            <person name="Ament-Velasquez S.L."/>
            <person name="Kruys A."/>
            <person name="Hutchinson M.I."/>
            <person name="Powell A.J."/>
            <person name="Barry K."/>
            <person name="Miller A.N."/>
            <person name="Grigoriev I.V."/>
            <person name="Debuchy R."/>
            <person name="Gladieux P."/>
            <person name="Thoren M.H."/>
            <person name="Johannesson H."/>
        </authorList>
    </citation>
    <scope>NUCLEOTIDE SEQUENCE</scope>
    <source>
        <strain evidence="15">CBS 606.72</strain>
    </source>
</reference>
<dbReference type="Pfam" id="PF08282">
    <property type="entry name" value="Hydrolase_3"/>
    <property type="match status" value="1"/>
</dbReference>
<evidence type="ECO:0000256" key="3">
    <source>
        <dbReference type="ARBA" id="ARBA00022692"/>
    </source>
</evidence>
<evidence type="ECO:0000256" key="1">
    <source>
        <dbReference type="ARBA" id="ARBA00004653"/>
    </source>
</evidence>
<comment type="similarity">
    <text evidence="12">Belongs to the cation transport ATPase (P-type) (TC 3.A.3) family.</text>
</comment>
<dbReference type="Gene3D" id="3.40.50.1000">
    <property type="entry name" value="HAD superfamily/HAD-like"/>
    <property type="match status" value="1"/>
</dbReference>
<dbReference type="InterPro" id="IPR023298">
    <property type="entry name" value="ATPase_P-typ_TM_dom_sf"/>
</dbReference>